<comment type="caution">
    <text evidence="1">The sequence shown here is derived from an EMBL/GenBank/DDBJ whole genome shotgun (WGS) entry which is preliminary data.</text>
</comment>
<name>A0A1E5FU32_VIBSP</name>
<dbReference type="OrthoDB" id="9871932at2"/>
<dbReference type="Proteomes" id="UP000094802">
    <property type="component" value="Unassembled WGS sequence"/>
</dbReference>
<dbReference type="AlphaFoldDB" id="A0A1E5FU32"/>
<dbReference type="RefSeq" id="WP_017097003.1">
    <property type="nucleotide sequence ID" value="NZ_AJZD02000092.1"/>
</dbReference>
<gene>
    <name evidence="1" type="ORF">A142_19230</name>
</gene>
<proteinExistence type="predicted"/>
<dbReference type="EMBL" id="AJZD02000092">
    <property type="protein sequence ID" value="OEF93938.1"/>
    <property type="molecule type" value="Genomic_DNA"/>
</dbReference>
<sequence>MLVINSEKEYEEESNNLISFIEHPLYGELPEHEQTYEETVTALDKWREDNPIKIDEEGEYCSKEENKRGYFTACHYDDLFIDIEQRLRDGKAISGVLLSELKQTLYSEPEVVSWLCTFYLLDADEPQSVVHWLKKQMLDARFNARLEVRIEQAKLN</sequence>
<organism evidence="1 2">
    <name type="scientific">Vibrio splendidus 12E03</name>
    <dbReference type="NCBI Taxonomy" id="1191305"/>
    <lineage>
        <taxon>Bacteria</taxon>
        <taxon>Pseudomonadati</taxon>
        <taxon>Pseudomonadota</taxon>
        <taxon>Gammaproteobacteria</taxon>
        <taxon>Vibrionales</taxon>
        <taxon>Vibrionaceae</taxon>
        <taxon>Vibrio</taxon>
    </lineage>
</organism>
<accession>A0A1E5FU32</accession>
<protein>
    <submittedName>
        <fullName evidence="1">Uncharacterized protein</fullName>
    </submittedName>
</protein>
<evidence type="ECO:0000313" key="2">
    <source>
        <dbReference type="Proteomes" id="UP000094802"/>
    </source>
</evidence>
<reference evidence="1 2" key="1">
    <citation type="journal article" date="2012" name="Science">
        <title>Ecological populations of bacteria act as socially cohesive units of antibiotic production and resistance.</title>
        <authorList>
            <person name="Cordero O.X."/>
            <person name="Wildschutte H."/>
            <person name="Kirkup B."/>
            <person name="Proehl S."/>
            <person name="Ngo L."/>
            <person name="Hussain F."/>
            <person name="Le Roux F."/>
            <person name="Mincer T."/>
            <person name="Polz M.F."/>
        </authorList>
    </citation>
    <scope>NUCLEOTIDE SEQUENCE [LARGE SCALE GENOMIC DNA]</scope>
    <source>
        <strain evidence="1 2">12E03</strain>
    </source>
</reference>
<evidence type="ECO:0000313" key="1">
    <source>
        <dbReference type="EMBL" id="OEF93938.1"/>
    </source>
</evidence>